<evidence type="ECO:0000313" key="1">
    <source>
        <dbReference type="EMBL" id="WFP17147.1"/>
    </source>
</evidence>
<evidence type="ECO:0000313" key="2">
    <source>
        <dbReference type="Proteomes" id="UP001219037"/>
    </source>
</evidence>
<name>A0ABY8H958_9MICC</name>
<sequence length="104" mass="11393">MPSYRTVLQIGDLRPGHTPPQVMTTARASLAALFTVESTDIEVVARVPQIVLRFTVEATSDAEEQQLAVLAVRRMRAAVSEVAATGTAELFLRRGGRWVRTLSE</sequence>
<dbReference type="EMBL" id="CP121252">
    <property type="protein sequence ID" value="WFP17147.1"/>
    <property type="molecule type" value="Genomic_DNA"/>
</dbReference>
<reference evidence="1 2" key="1">
    <citation type="submission" date="2023-04" db="EMBL/GenBank/DDBJ databases">
        <title>Funneling lignin-derived compounds into biodiesel using alkali-halophilic Citricoccus sp. P2.</title>
        <authorList>
            <person name="Luo C.-B."/>
        </authorList>
    </citation>
    <scope>NUCLEOTIDE SEQUENCE [LARGE SCALE GENOMIC DNA]</scope>
    <source>
        <strain evidence="1 2">P2</strain>
    </source>
</reference>
<keyword evidence="2" id="KW-1185">Reference proteome</keyword>
<protein>
    <submittedName>
        <fullName evidence="1">Uncharacterized protein</fullName>
    </submittedName>
</protein>
<dbReference type="Proteomes" id="UP001219037">
    <property type="component" value="Chromosome"/>
</dbReference>
<proteinExistence type="predicted"/>
<organism evidence="1 2">
    <name type="scientific">Citricoccus muralis</name>
    <dbReference type="NCBI Taxonomy" id="169134"/>
    <lineage>
        <taxon>Bacteria</taxon>
        <taxon>Bacillati</taxon>
        <taxon>Actinomycetota</taxon>
        <taxon>Actinomycetes</taxon>
        <taxon>Micrococcales</taxon>
        <taxon>Micrococcaceae</taxon>
        <taxon>Citricoccus</taxon>
    </lineage>
</organism>
<gene>
    <name evidence="1" type="ORF">P8192_03200</name>
</gene>
<accession>A0ABY8H958</accession>
<dbReference type="RefSeq" id="WP_270106176.1">
    <property type="nucleotide sequence ID" value="NZ_CP121252.1"/>
</dbReference>